<dbReference type="PANTHER" id="PTHR13445">
    <property type="entry name" value="TUMOR SUPPRESSING SUBTRANSFERABLE CANDIDATE 4 TSSC4"/>
    <property type="match status" value="1"/>
</dbReference>
<reference evidence="3 4" key="1">
    <citation type="journal article" date="2016" name="Sci. Rep.">
        <title>The genome sequence of the outbreeding globe artichoke constructed de novo incorporating a phase-aware low-pass sequencing strategy of F1 progeny.</title>
        <authorList>
            <person name="Scaglione D."/>
            <person name="Reyes-Chin-Wo S."/>
            <person name="Acquadro A."/>
            <person name="Froenicke L."/>
            <person name="Portis E."/>
            <person name="Beitel C."/>
            <person name="Tirone M."/>
            <person name="Mauro R."/>
            <person name="Lo Monaco A."/>
            <person name="Mauromicale G."/>
            <person name="Faccioli P."/>
            <person name="Cattivelli L."/>
            <person name="Rieseberg L."/>
            <person name="Michelmore R."/>
            <person name="Lanteri S."/>
        </authorList>
    </citation>
    <scope>NUCLEOTIDE SEQUENCE [LARGE SCALE GENOMIC DNA]</scope>
    <source>
        <strain evidence="3">2C</strain>
    </source>
</reference>
<dbReference type="EMBL" id="LEKV01003816">
    <property type="protein sequence ID" value="KVH97864.1"/>
    <property type="molecule type" value="Genomic_DNA"/>
</dbReference>
<dbReference type="OMA" id="ERLYMSD"/>
<proteinExistence type="predicted"/>
<feature type="region of interest" description="Disordered" evidence="1">
    <location>
        <begin position="513"/>
        <end position="543"/>
    </location>
</feature>
<feature type="transmembrane region" description="Helical" evidence="2">
    <location>
        <begin position="132"/>
        <end position="151"/>
    </location>
</feature>
<feature type="compositionally biased region" description="Basic and acidic residues" evidence="1">
    <location>
        <begin position="64"/>
        <end position="79"/>
    </location>
</feature>
<evidence type="ECO:0000256" key="1">
    <source>
        <dbReference type="SAM" id="MobiDB-lite"/>
    </source>
</evidence>
<evidence type="ECO:0000256" key="2">
    <source>
        <dbReference type="SAM" id="Phobius"/>
    </source>
</evidence>
<feature type="compositionally biased region" description="Basic residues" evidence="1">
    <location>
        <begin position="523"/>
        <end position="533"/>
    </location>
</feature>
<feature type="compositionally biased region" description="Basic residues" evidence="1">
    <location>
        <begin position="46"/>
        <end position="63"/>
    </location>
</feature>
<keyword evidence="2" id="KW-1133">Transmembrane helix</keyword>
<dbReference type="InterPro" id="IPR029338">
    <property type="entry name" value="TSSC4"/>
</dbReference>
<accession>A0A103XVY3</accession>
<organism evidence="3 4">
    <name type="scientific">Cynara cardunculus var. scolymus</name>
    <name type="common">Globe artichoke</name>
    <name type="synonym">Cynara scolymus</name>
    <dbReference type="NCBI Taxonomy" id="59895"/>
    <lineage>
        <taxon>Eukaryota</taxon>
        <taxon>Viridiplantae</taxon>
        <taxon>Streptophyta</taxon>
        <taxon>Embryophyta</taxon>
        <taxon>Tracheophyta</taxon>
        <taxon>Spermatophyta</taxon>
        <taxon>Magnoliopsida</taxon>
        <taxon>eudicotyledons</taxon>
        <taxon>Gunneridae</taxon>
        <taxon>Pentapetalae</taxon>
        <taxon>asterids</taxon>
        <taxon>campanulids</taxon>
        <taxon>Asterales</taxon>
        <taxon>Asteraceae</taxon>
        <taxon>Carduoideae</taxon>
        <taxon>Cardueae</taxon>
        <taxon>Carduinae</taxon>
        <taxon>Cynara</taxon>
    </lineage>
</organism>
<dbReference type="Proteomes" id="UP000243975">
    <property type="component" value="Unassembled WGS sequence"/>
</dbReference>
<feature type="region of interest" description="Disordered" evidence="1">
    <location>
        <begin position="46"/>
        <end position="79"/>
    </location>
</feature>
<gene>
    <name evidence="3" type="ORF">Ccrd_000023</name>
</gene>
<sequence>EDNDQNSVKPKKDGSLWFDLRISSTKEQVAGLDQTDLLKDVVWNPKKKRMKKKKGVKRKRKSEVKKNPRERERERESRVQESMMVGAGMAISWEDQWEVIYPSALNILTRLGSKVGAPLASHPDVHKIYKDYLFLIIFSLQFAGAVPLFALKPTKPPILRFLLKFTNTQSSSSSSNSMDHSFKDRVDKIFGSISSSSSSSSPWSLTDAQVERRVWNRDKGDKRDDDQTLVSSSFNNFFNCQRNRLQDDEWDIRSFIGLDATLDNEEEEDAYDKMAQGREDAGDRLYMKDVTDHGPYLNSHNILPSSLHDVKRDPRANHDAANTRLKEDIDAVGENPVSSQGIDEVMLNAEEPCATVTASDDGIRIKSILKRKNDDVVKPAKRVRFDSTCKNDDELTNGTQLQGFGLPKVSGSVPDYILNPSKYTQYSIDEFSHDANTEAYLDFLEQVKNSKDVKSTGEMPRSVLFIPKKKKADDEAACNNNKQSSTKAEASCGVVIAAVAVQEGEISQEMQEEADDAVCTKARSQKPGRRQYRTKMGADDNIC</sequence>
<dbReference type="Pfam" id="PF15264">
    <property type="entry name" value="TSSC4"/>
    <property type="match status" value="1"/>
</dbReference>
<protein>
    <submittedName>
        <fullName evidence="3">Uncharacterized protein</fullName>
    </submittedName>
</protein>
<dbReference type="STRING" id="59895.A0A103XVY3"/>
<dbReference type="PANTHER" id="PTHR13445:SF5">
    <property type="entry name" value="PROTEIN TSSC4"/>
    <property type="match status" value="1"/>
</dbReference>
<name>A0A103XVY3_CYNCS</name>
<keyword evidence="4" id="KW-1185">Reference proteome</keyword>
<comment type="caution">
    <text evidence="3">The sequence shown here is derived from an EMBL/GenBank/DDBJ whole genome shotgun (WGS) entry which is preliminary data.</text>
</comment>
<keyword evidence="2" id="KW-0472">Membrane</keyword>
<dbReference type="AlphaFoldDB" id="A0A103XVY3"/>
<evidence type="ECO:0000313" key="4">
    <source>
        <dbReference type="Proteomes" id="UP000243975"/>
    </source>
</evidence>
<evidence type="ECO:0000313" key="3">
    <source>
        <dbReference type="EMBL" id="KVH97864.1"/>
    </source>
</evidence>
<feature type="non-terminal residue" evidence="3">
    <location>
        <position position="1"/>
    </location>
</feature>
<dbReference type="Gramene" id="KVH97864">
    <property type="protein sequence ID" value="KVH97864"/>
    <property type="gene ID" value="Ccrd_000023"/>
</dbReference>
<keyword evidence="2" id="KW-0812">Transmembrane</keyword>